<dbReference type="Pfam" id="PF02880">
    <property type="entry name" value="PGM_PMM_III"/>
    <property type="match status" value="1"/>
</dbReference>
<evidence type="ECO:0000313" key="11">
    <source>
        <dbReference type="EMBL" id="MFC7290666.1"/>
    </source>
</evidence>
<dbReference type="InterPro" id="IPR006352">
    <property type="entry name" value="GlmM_bact"/>
</dbReference>
<dbReference type="CDD" id="cd05802">
    <property type="entry name" value="GlmM"/>
    <property type="match status" value="1"/>
</dbReference>
<dbReference type="RefSeq" id="WP_382165745.1">
    <property type="nucleotide sequence ID" value="NZ_JBHTBR010000002.1"/>
</dbReference>
<feature type="binding site" evidence="6">
    <location>
        <position position="246"/>
    </location>
    <ligand>
        <name>Mg(2+)</name>
        <dbReference type="ChEBI" id="CHEBI:18420"/>
    </ligand>
</feature>
<comment type="PTM">
    <text evidence="6">Activated by phosphorylation.</text>
</comment>
<feature type="domain" description="Alpha-D-phosphohexomutase alpha/beta/alpha" evidence="9">
    <location>
        <begin position="160"/>
        <end position="257"/>
    </location>
</feature>
<dbReference type="EC" id="5.4.2.10" evidence="6"/>
<dbReference type="Pfam" id="PF02879">
    <property type="entry name" value="PGM_PMM_II"/>
    <property type="match status" value="1"/>
</dbReference>
<evidence type="ECO:0000256" key="5">
    <source>
        <dbReference type="ARBA" id="ARBA00023235"/>
    </source>
</evidence>
<evidence type="ECO:0000259" key="8">
    <source>
        <dbReference type="Pfam" id="PF02878"/>
    </source>
</evidence>
<protein>
    <recommendedName>
        <fullName evidence="6">Phosphoglucosamine mutase</fullName>
        <ecNumber evidence="6">5.4.2.10</ecNumber>
    </recommendedName>
</protein>
<dbReference type="GO" id="GO:0008966">
    <property type="term" value="F:phosphoglucosamine mutase activity"/>
    <property type="evidence" value="ECO:0007669"/>
    <property type="project" value="UniProtKB-EC"/>
</dbReference>
<dbReference type="Gene3D" id="3.30.310.50">
    <property type="entry name" value="Alpha-D-phosphohexomutase, C-terminal domain"/>
    <property type="match status" value="1"/>
</dbReference>
<dbReference type="PRINTS" id="PR00509">
    <property type="entry name" value="PGMPMM"/>
</dbReference>
<dbReference type="Gene3D" id="3.40.120.10">
    <property type="entry name" value="Alpha-D-Glucose-1,6-Bisphosphate, subunit A, domain 3"/>
    <property type="match status" value="3"/>
</dbReference>
<feature type="active site" description="Phosphoserine intermediate" evidence="6">
    <location>
        <position position="103"/>
    </location>
</feature>
<dbReference type="InterPro" id="IPR005845">
    <property type="entry name" value="A-D-PHexomutase_a/b/a-II"/>
</dbReference>
<dbReference type="Proteomes" id="UP001596492">
    <property type="component" value="Unassembled WGS sequence"/>
</dbReference>
<sequence length="449" mass="48420">MTRKYFGTDGIRGQANAGAMTPEIVMRLGMAAATYFKSDTERRHTVVIGKDTRLSGYMIEPALTAGFTAAGMDVVLFGPLPTPGVAMLTRSLRADLGVMISASHNAYQDNGIKLFGPDGFKLSDDAELEIEALMERPMDADLAASAKLGKASRIDDAQSRYVEIVKATFPRRQRLSNLRIVVDCANGAAYKVAPKVLYELGAEVISLGVSPNGFNINEECGSTDTRALSEAVLKYRADIGIALDGDADRVVLCDEKGQIIDGDQVLGLIAKSWKEENKLSKPAISATVMSNLGLEKYLKSIGIKLRRTKVGDRYVVQDMREAGVNLGGEQSGHVVMSDFATTGDGLVAALQVLAVICKTDKPVSEIAHVFDRAPQRLDNIRYTGADPLNTKHVKAVIKKVSEELGDKGRLVVRKSGTEPLIRVMAEAEEESLMNKAVEDVVTAVKESIA</sequence>
<comment type="similarity">
    <text evidence="1 6">Belongs to the phosphohexose mutase family.</text>
</comment>
<dbReference type="PANTHER" id="PTHR42946">
    <property type="entry name" value="PHOSPHOHEXOSE MUTASE"/>
    <property type="match status" value="1"/>
</dbReference>
<evidence type="ECO:0000259" key="7">
    <source>
        <dbReference type="Pfam" id="PF00408"/>
    </source>
</evidence>
<feature type="domain" description="Alpha-D-phosphohexomutase C-terminal" evidence="7">
    <location>
        <begin position="387"/>
        <end position="442"/>
    </location>
</feature>
<feature type="binding site" description="via phosphate group" evidence="6">
    <location>
        <position position="103"/>
    </location>
    <ligand>
        <name>Mg(2+)</name>
        <dbReference type="ChEBI" id="CHEBI:18420"/>
    </ligand>
</feature>
<dbReference type="InterPro" id="IPR005846">
    <property type="entry name" value="A-D-PHexomutase_a/b/a-III"/>
</dbReference>
<dbReference type="NCBIfam" id="TIGR01455">
    <property type="entry name" value="glmM"/>
    <property type="match status" value="1"/>
</dbReference>
<proteinExistence type="inferred from homology"/>
<dbReference type="InterPro" id="IPR005843">
    <property type="entry name" value="A-D-PHexomutase_C"/>
</dbReference>
<dbReference type="InterPro" id="IPR005841">
    <property type="entry name" value="Alpha-D-phosphohexomutase_SF"/>
</dbReference>
<dbReference type="NCBIfam" id="NF008139">
    <property type="entry name" value="PRK10887.1"/>
    <property type="match status" value="1"/>
</dbReference>
<dbReference type="InterPro" id="IPR005844">
    <property type="entry name" value="A-D-PHexomutase_a/b/a-I"/>
</dbReference>
<dbReference type="Pfam" id="PF02878">
    <property type="entry name" value="PGM_PMM_I"/>
    <property type="match status" value="1"/>
</dbReference>
<dbReference type="HAMAP" id="MF_01554_B">
    <property type="entry name" value="GlmM_B"/>
    <property type="match status" value="1"/>
</dbReference>
<keyword evidence="3 6" id="KW-0479">Metal-binding</keyword>
<feature type="domain" description="Alpha-D-phosphohexomutase alpha/beta/alpha" evidence="10">
    <location>
        <begin position="261"/>
        <end position="369"/>
    </location>
</feature>
<accession>A0ABW2IIC1</accession>
<dbReference type="SUPFAM" id="SSF53738">
    <property type="entry name" value="Phosphoglucomutase, first 3 domains"/>
    <property type="match status" value="3"/>
</dbReference>
<dbReference type="SUPFAM" id="SSF55957">
    <property type="entry name" value="Phosphoglucomutase, C-terminal domain"/>
    <property type="match status" value="1"/>
</dbReference>
<evidence type="ECO:0000256" key="4">
    <source>
        <dbReference type="ARBA" id="ARBA00022842"/>
    </source>
</evidence>
<evidence type="ECO:0000256" key="2">
    <source>
        <dbReference type="ARBA" id="ARBA00022553"/>
    </source>
</evidence>
<evidence type="ECO:0000256" key="1">
    <source>
        <dbReference type="ARBA" id="ARBA00010231"/>
    </source>
</evidence>
<feature type="binding site" evidence="6">
    <location>
        <position position="244"/>
    </location>
    <ligand>
        <name>Mg(2+)</name>
        <dbReference type="ChEBI" id="CHEBI:18420"/>
    </ligand>
</feature>
<name>A0ABW2IIC1_9PROT</name>
<organism evidence="11 12">
    <name type="scientific">Hirschia litorea</name>
    <dbReference type="NCBI Taxonomy" id="1199156"/>
    <lineage>
        <taxon>Bacteria</taxon>
        <taxon>Pseudomonadati</taxon>
        <taxon>Pseudomonadota</taxon>
        <taxon>Alphaproteobacteria</taxon>
        <taxon>Hyphomonadales</taxon>
        <taxon>Hyphomonadaceae</taxon>
        <taxon>Hirschia</taxon>
    </lineage>
</organism>
<keyword evidence="2 6" id="KW-0597">Phosphoprotein</keyword>
<evidence type="ECO:0000259" key="10">
    <source>
        <dbReference type="Pfam" id="PF02880"/>
    </source>
</evidence>
<evidence type="ECO:0000313" key="12">
    <source>
        <dbReference type="Proteomes" id="UP001596492"/>
    </source>
</evidence>
<keyword evidence="12" id="KW-1185">Reference proteome</keyword>
<comment type="catalytic activity">
    <reaction evidence="6">
        <text>alpha-D-glucosamine 1-phosphate = D-glucosamine 6-phosphate</text>
        <dbReference type="Rhea" id="RHEA:23424"/>
        <dbReference type="ChEBI" id="CHEBI:58516"/>
        <dbReference type="ChEBI" id="CHEBI:58725"/>
        <dbReference type="EC" id="5.4.2.10"/>
    </reaction>
</comment>
<dbReference type="InterPro" id="IPR050060">
    <property type="entry name" value="Phosphoglucosamine_mutase"/>
</dbReference>
<evidence type="ECO:0000259" key="9">
    <source>
        <dbReference type="Pfam" id="PF02879"/>
    </source>
</evidence>
<comment type="caution">
    <text evidence="11">The sequence shown here is derived from an EMBL/GenBank/DDBJ whole genome shotgun (WGS) entry which is preliminary data.</text>
</comment>
<evidence type="ECO:0000256" key="3">
    <source>
        <dbReference type="ARBA" id="ARBA00022723"/>
    </source>
</evidence>
<comment type="function">
    <text evidence="6">Catalyzes the conversion of glucosamine-6-phosphate to glucosamine-1-phosphate.</text>
</comment>
<comment type="cofactor">
    <cofactor evidence="6">
        <name>Mg(2+)</name>
        <dbReference type="ChEBI" id="CHEBI:18420"/>
    </cofactor>
    <text evidence="6">Binds 1 Mg(2+) ion per subunit.</text>
</comment>
<keyword evidence="5 6" id="KW-0413">Isomerase</keyword>
<feature type="binding site" evidence="6">
    <location>
        <position position="248"/>
    </location>
    <ligand>
        <name>Mg(2+)</name>
        <dbReference type="ChEBI" id="CHEBI:18420"/>
    </ligand>
</feature>
<gene>
    <name evidence="6 11" type="primary">glmM</name>
    <name evidence="11" type="ORF">ACFQS8_03470</name>
</gene>
<dbReference type="PANTHER" id="PTHR42946:SF1">
    <property type="entry name" value="PHOSPHOGLUCOMUTASE (ALPHA-D-GLUCOSE-1,6-BISPHOSPHATE-DEPENDENT)"/>
    <property type="match status" value="1"/>
</dbReference>
<keyword evidence="4 6" id="KW-0460">Magnesium</keyword>
<dbReference type="InterPro" id="IPR036900">
    <property type="entry name" value="A-D-PHexomutase_C_sf"/>
</dbReference>
<feature type="domain" description="Alpha-D-phosphohexomutase alpha/beta/alpha" evidence="8">
    <location>
        <begin position="3"/>
        <end position="136"/>
    </location>
</feature>
<reference evidence="12" key="1">
    <citation type="journal article" date="2019" name="Int. J. Syst. Evol. Microbiol.">
        <title>The Global Catalogue of Microorganisms (GCM) 10K type strain sequencing project: providing services to taxonomists for standard genome sequencing and annotation.</title>
        <authorList>
            <consortium name="The Broad Institute Genomics Platform"/>
            <consortium name="The Broad Institute Genome Sequencing Center for Infectious Disease"/>
            <person name="Wu L."/>
            <person name="Ma J."/>
        </authorList>
    </citation>
    <scope>NUCLEOTIDE SEQUENCE [LARGE SCALE GENOMIC DNA]</scope>
    <source>
        <strain evidence="12">CCUG 51308</strain>
    </source>
</reference>
<dbReference type="EMBL" id="JBHTBR010000002">
    <property type="protein sequence ID" value="MFC7290666.1"/>
    <property type="molecule type" value="Genomic_DNA"/>
</dbReference>
<dbReference type="Pfam" id="PF00408">
    <property type="entry name" value="PGM_PMM_IV"/>
    <property type="match status" value="1"/>
</dbReference>
<dbReference type="InterPro" id="IPR016055">
    <property type="entry name" value="A-D-PHexomutase_a/b/a-I/II/III"/>
</dbReference>
<evidence type="ECO:0000256" key="6">
    <source>
        <dbReference type="HAMAP-Rule" id="MF_01554"/>
    </source>
</evidence>
<feature type="modified residue" description="Phosphoserine" evidence="6">
    <location>
        <position position="103"/>
    </location>
</feature>